<dbReference type="Gene3D" id="3.30.40.10">
    <property type="entry name" value="Zinc/RING finger domain, C3HC4 (zinc finger)"/>
    <property type="match status" value="1"/>
</dbReference>
<dbReference type="PANTHER" id="PTHR15710">
    <property type="entry name" value="E3 UBIQUITIN-PROTEIN LIGASE PRAJA"/>
    <property type="match status" value="1"/>
</dbReference>
<dbReference type="OrthoDB" id="21204at2759"/>
<keyword evidence="11" id="KW-1185">Reference proteome</keyword>
<dbReference type="Pfam" id="PF13639">
    <property type="entry name" value="zf-RING_2"/>
    <property type="match status" value="1"/>
</dbReference>
<accession>A0A2C9VK07</accession>
<dbReference type="Gramene" id="Manes.07G015200.2.v8.1">
    <property type="protein sequence ID" value="Manes.07G015200.2.v8.1.CDS"/>
    <property type="gene ID" value="Manes.07G015200.v8.1"/>
</dbReference>
<dbReference type="Proteomes" id="UP000091857">
    <property type="component" value="Chromosome 7"/>
</dbReference>
<comment type="catalytic activity">
    <reaction evidence="1">
        <text>S-ubiquitinyl-[E2 ubiquitin-conjugating enzyme]-L-cysteine + [acceptor protein]-L-lysine = [E2 ubiquitin-conjugating enzyme]-L-cysteine + N(6)-ubiquitinyl-[acceptor protein]-L-lysine.</text>
        <dbReference type="EC" id="2.3.2.27"/>
    </reaction>
</comment>
<evidence type="ECO:0000256" key="3">
    <source>
        <dbReference type="ARBA" id="ARBA00022679"/>
    </source>
</evidence>
<dbReference type="Gramene" id="Manes.07G015200.3.v8.1">
    <property type="protein sequence ID" value="Manes.07G015200.3.v8.1.CDS"/>
    <property type="gene ID" value="Manes.07G015200.v8.1"/>
</dbReference>
<evidence type="ECO:0000313" key="11">
    <source>
        <dbReference type="Proteomes" id="UP000091857"/>
    </source>
</evidence>
<keyword evidence="7" id="KW-0862">Zinc</keyword>
<evidence type="ECO:0000256" key="6">
    <source>
        <dbReference type="ARBA" id="ARBA00022786"/>
    </source>
</evidence>
<dbReference type="CDD" id="cd16667">
    <property type="entry name" value="RING-H2_RNF126-like"/>
    <property type="match status" value="1"/>
</dbReference>
<evidence type="ECO:0000259" key="9">
    <source>
        <dbReference type="PROSITE" id="PS50089"/>
    </source>
</evidence>
<protein>
    <recommendedName>
        <fullName evidence="2">RING-type E3 ubiquitin transferase</fullName>
        <ecNumber evidence="2">2.3.2.27</ecNumber>
    </recommendedName>
</protein>
<dbReference type="EC" id="2.3.2.27" evidence="2"/>
<dbReference type="Gramene" id="Manes.07G015200.7.v8.1">
    <property type="protein sequence ID" value="Manes.07G015200.7.v8.1.CDS"/>
    <property type="gene ID" value="Manes.07G015200.v8.1"/>
</dbReference>
<dbReference type="GO" id="GO:0061630">
    <property type="term" value="F:ubiquitin protein ligase activity"/>
    <property type="evidence" value="ECO:0000318"/>
    <property type="project" value="GO_Central"/>
</dbReference>
<dbReference type="EMBL" id="CM004393">
    <property type="protein sequence ID" value="OAY44904.1"/>
    <property type="molecule type" value="Genomic_DNA"/>
</dbReference>
<keyword evidence="3" id="KW-0808">Transferase</keyword>
<dbReference type="InterPro" id="IPR001841">
    <property type="entry name" value="Znf_RING"/>
</dbReference>
<reference evidence="11" key="1">
    <citation type="journal article" date="2016" name="Nat. Biotechnol.">
        <title>Sequencing wild and cultivated cassava and related species reveals extensive interspecific hybridization and genetic diversity.</title>
        <authorList>
            <person name="Bredeson J.V."/>
            <person name="Lyons J.B."/>
            <person name="Prochnik S.E."/>
            <person name="Wu G.A."/>
            <person name="Ha C.M."/>
            <person name="Edsinger-Gonzales E."/>
            <person name="Grimwood J."/>
            <person name="Schmutz J."/>
            <person name="Rabbi I.Y."/>
            <person name="Egesi C."/>
            <person name="Nauluvula P."/>
            <person name="Lebot V."/>
            <person name="Ndunguru J."/>
            <person name="Mkamilo G."/>
            <person name="Bart R.S."/>
            <person name="Setter T.L."/>
            <person name="Gleadow R.M."/>
            <person name="Kulakow P."/>
            <person name="Ferguson M.E."/>
            <person name="Rounsley S."/>
            <person name="Rokhsar D.S."/>
        </authorList>
    </citation>
    <scope>NUCLEOTIDE SEQUENCE [LARGE SCALE GENOMIC DNA]</scope>
    <source>
        <strain evidence="11">cv. AM560-2</strain>
    </source>
</reference>
<evidence type="ECO:0000256" key="1">
    <source>
        <dbReference type="ARBA" id="ARBA00000900"/>
    </source>
</evidence>
<keyword evidence="5 8" id="KW-0863">Zinc-finger</keyword>
<dbReference type="PROSITE" id="PS50089">
    <property type="entry name" value="ZF_RING_2"/>
    <property type="match status" value="1"/>
</dbReference>
<keyword evidence="6" id="KW-0833">Ubl conjugation pathway</keyword>
<dbReference type="PANTHER" id="PTHR15710:SF116">
    <property type="entry name" value="RING_U-BOX SUPERFAMILY PROTEIN"/>
    <property type="match status" value="1"/>
</dbReference>
<evidence type="ECO:0000256" key="8">
    <source>
        <dbReference type="PROSITE-ProRule" id="PRU00175"/>
    </source>
</evidence>
<dbReference type="AlphaFoldDB" id="A0A2C9VK07"/>
<evidence type="ECO:0000256" key="7">
    <source>
        <dbReference type="ARBA" id="ARBA00022833"/>
    </source>
</evidence>
<name>A0A2C9VK07_MANES</name>
<dbReference type="GO" id="GO:0005737">
    <property type="term" value="C:cytoplasm"/>
    <property type="evidence" value="ECO:0000318"/>
    <property type="project" value="GO_Central"/>
</dbReference>
<proteinExistence type="predicted"/>
<evidence type="ECO:0000256" key="2">
    <source>
        <dbReference type="ARBA" id="ARBA00012483"/>
    </source>
</evidence>
<comment type="caution">
    <text evidence="10">The sequence shown here is derived from an EMBL/GenBank/DDBJ whole genome shotgun (WGS) entry which is preliminary data.</text>
</comment>
<dbReference type="GO" id="GO:0008270">
    <property type="term" value="F:zinc ion binding"/>
    <property type="evidence" value="ECO:0007669"/>
    <property type="project" value="UniProtKB-KW"/>
</dbReference>
<dbReference type="FunFam" id="3.30.40.10:FF:000022">
    <property type="entry name" value="E3 ubiquitin-protein ligase RING1-like"/>
    <property type="match status" value="1"/>
</dbReference>
<organism evidence="10 11">
    <name type="scientific">Manihot esculenta</name>
    <name type="common">Cassava</name>
    <name type="synonym">Jatropha manihot</name>
    <dbReference type="NCBI Taxonomy" id="3983"/>
    <lineage>
        <taxon>Eukaryota</taxon>
        <taxon>Viridiplantae</taxon>
        <taxon>Streptophyta</taxon>
        <taxon>Embryophyta</taxon>
        <taxon>Tracheophyta</taxon>
        <taxon>Spermatophyta</taxon>
        <taxon>Magnoliopsida</taxon>
        <taxon>eudicotyledons</taxon>
        <taxon>Gunneridae</taxon>
        <taxon>Pentapetalae</taxon>
        <taxon>rosids</taxon>
        <taxon>fabids</taxon>
        <taxon>Malpighiales</taxon>
        <taxon>Euphorbiaceae</taxon>
        <taxon>Crotonoideae</taxon>
        <taxon>Manihoteae</taxon>
        <taxon>Manihot</taxon>
    </lineage>
</organism>
<sequence length="280" mass="32517">MSLSPHHPRVTLNGNPRTPTFDYLWCQTCRRPLRFTFTSMNPHENFCPRCFNVLSHVPEISRPLRLDLTHFEPPPASRLVDSLALMIPPSIRRRYPEFDRRIRRESDPPLRQRLPMSAPPHAVVPGHIDMADNDRPVPPAPASAIETLPMVKITQEHLMKDTNCPVCKDEFEVDVEVRELPCKHFYHSDCIVPWLNIHNSCPVCRKAVVDGFEDHLRLENVQSFGFEDVANSMNWLRNQFLSLWPVRAFSDWTQRSLDFLDNRVSSSSGANSWWRSLFIL</sequence>
<gene>
    <name evidence="10" type="ORF">MANES_07G015200v8</name>
</gene>
<evidence type="ECO:0000256" key="5">
    <source>
        <dbReference type="ARBA" id="ARBA00022771"/>
    </source>
</evidence>
<evidence type="ECO:0000256" key="4">
    <source>
        <dbReference type="ARBA" id="ARBA00022723"/>
    </source>
</evidence>
<dbReference type="InterPro" id="IPR013083">
    <property type="entry name" value="Znf_RING/FYVE/PHD"/>
</dbReference>
<dbReference type="SUPFAM" id="SSF57850">
    <property type="entry name" value="RING/U-box"/>
    <property type="match status" value="1"/>
</dbReference>
<dbReference type="Gramene" id="Manes.07G015200.6.v8.1">
    <property type="protein sequence ID" value="Manes.07G015200.6.v8.1.CDS"/>
    <property type="gene ID" value="Manes.07G015200.v8.1"/>
</dbReference>
<dbReference type="SMART" id="SM00184">
    <property type="entry name" value="RING"/>
    <property type="match status" value="1"/>
</dbReference>
<dbReference type="Gramene" id="Manes.07G015200.4.v8.1">
    <property type="protein sequence ID" value="Manes.07G015200.4.v8.1.CDS"/>
    <property type="gene ID" value="Manes.07G015200.v8.1"/>
</dbReference>
<dbReference type="GO" id="GO:0016567">
    <property type="term" value="P:protein ubiquitination"/>
    <property type="evidence" value="ECO:0000318"/>
    <property type="project" value="GO_Central"/>
</dbReference>
<keyword evidence="4" id="KW-0479">Metal-binding</keyword>
<evidence type="ECO:0000313" key="10">
    <source>
        <dbReference type="EMBL" id="OAY44904.1"/>
    </source>
</evidence>
<feature type="domain" description="RING-type" evidence="9">
    <location>
        <begin position="164"/>
        <end position="205"/>
    </location>
</feature>